<feature type="compositionally biased region" description="Polar residues" evidence="1">
    <location>
        <begin position="1"/>
        <end position="12"/>
    </location>
</feature>
<protein>
    <submittedName>
        <fullName evidence="3">Retrotransposable element SLACS 132 kDa protein (ORF2)</fullName>
    </submittedName>
</protein>
<feature type="compositionally biased region" description="Polar residues" evidence="1">
    <location>
        <begin position="103"/>
        <end position="112"/>
    </location>
</feature>
<feature type="region of interest" description="Disordered" evidence="1">
    <location>
        <begin position="92"/>
        <end position="134"/>
    </location>
</feature>
<keyword evidence="4" id="KW-1185">Reference proteome</keyword>
<comment type="caution">
    <text evidence="3">The sequence shown here is derived from an EMBL/GenBank/DDBJ whole genome shotgun (WGS) entry which is preliminary data.</text>
</comment>
<evidence type="ECO:0000256" key="1">
    <source>
        <dbReference type="SAM" id="MobiDB-lite"/>
    </source>
</evidence>
<dbReference type="EMBL" id="CAXAMM010001114">
    <property type="protein sequence ID" value="CAK8990588.1"/>
    <property type="molecule type" value="Genomic_DNA"/>
</dbReference>
<gene>
    <name evidence="3" type="ORF">SCF082_LOCUS2300</name>
</gene>
<sequence length="677" mass="75881">MPYAQQSHYTPSQPAPTRPLRGRVAHTTSPGPDADTFSWFDVQLLLAATNRLEPPAFEAWQQTATAGNPWRRLQLFEQFFQRRFHRYNLQCNKYPPTRRTKPGTDNINTTQHEPAPSPPPAIPSPSGNPGRRGVDLQTALKINFTGFQSPPAFVKGRVRQALGLALETIQRADTQQQSVRAWKLWLLLPRMLLHRPPGVRTLPKTEWHTRITAFQAGDWLALLRAAQPNTCPPGKKRRRLTAETLRFILDDESITNTFVAVATRRPPRNQCSTEGRLVALSKPNGRVRGFVVGDLLRRVVARTLAQQHALTFQQACSPHQYALSTRAGSEAVVHAITSLTELDPTNTILSIDGVGAYDTIARSSMLQALAEVEGTNTCLAFVRQFYATTSTYIWHDHNGQPHEVSQAEGGEQGDPLMPALFSLGQRTALQTVHSNLEPGETLFAFLDDVYVVLPPHRVRPVYDLPRCHYHLRMPWADAIPVLEQQAPEAFAQLLHQLQADDLQDYGWQPPEWQHLADGRLRLPLPLFARFCRCRRTLDSLGDHRVACAQSGLLRARGGPLERAAARIWGGNQLAVDTTLLSPLTREGVPRQRGGTFAGTALGDARRRKEHTYPELLRSRRCKLVVLGLEVGGRWSEETASFIKLLAQHKARHAKPRHSSNTLYHNSINRQVVSTFDP</sequence>
<feature type="region of interest" description="Disordered" evidence="1">
    <location>
        <begin position="1"/>
        <end position="33"/>
    </location>
</feature>
<feature type="domain" description="Reverse transcriptase" evidence="2">
    <location>
        <begin position="282"/>
        <end position="453"/>
    </location>
</feature>
<evidence type="ECO:0000313" key="3">
    <source>
        <dbReference type="EMBL" id="CAK8990588.1"/>
    </source>
</evidence>
<reference evidence="3 4" key="1">
    <citation type="submission" date="2024-02" db="EMBL/GenBank/DDBJ databases">
        <authorList>
            <person name="Chen Y."/>
            <person name="Shah S."/>
            <person name="Dougan E. K."/>
            <person name="Thang M."/>
            <person name="Chan C."/>
        </authorList>
    </citation>
    <scope>NUCLEOTIDE SEQUENCE [LARGE SCALE GENOMIC DNA]</scope>
</reference>
<organism evidence="3 4">
    <name type="scientific">Durusdinium trenchii</name>
    <dbReference type="NCBI Taxonomy" id="1381693"/>
    <lineage>
        <taxon>Eukaryota</taxon>
        <taxon>Sar</taxon>
        <taxon>Alveolata</taxon>
        <taxon>Dinophyceae</taxon>
        <taxon>Suessiales</taxon>
        <taxon>Symbiodiniaceae</taxon>
        <taxon>Durusdinium</taxon>
    </lineage>
</organism>
<name>A0ABP0HLE7_9DINO</name>
<evidence type="ECO:0000313" key="4">
    <source>
        <dbReference type="Proteomes" id="UP001642464"/>
    </source>
</evidence>
<dbReference type="InterPro" id="IPR000477">
    <property type="entry name" value="RT_dom"/>
</dbReference>
<evidence type="ECO:0000259" key="2">
    <source>
        <dbReference type="Pfam" id="PF00078"/>
    </source>
</evidence>
<accession>A0ABP0HLE7</accession>
<dbReference type="PANTHER" id="PTHR19446">
    <property type="entry name" value="REVERSE TRANSCRIPTASES"/>
    <property type="match status" value="1"/>
</dbReference>
<dbReference type="Proteomes" id="UP001642464">
    <property type="component" value="Unassembled WGS sequence"/>
</dbReference>
<dbReference type="Pfam" id="PF00078">
    <property type="entry name" value="RVT_1"/>
    <property type="match status" value="1"/>
</dbReference>
<proteinExistence type="predicted"/>